<gene>
    <name evidence="2" type="ORF">DTER00134_LOCUS8820</name>
</gene>
<protein>
    <submittedName>
        <fullName evidence="2">Uncharacterized protein</fullName>
    </submittedName>
</protein>
<feature type="region of interest" description="Disordered" evidence="1">
    <location>
        <begin position="37"/>
        <end position="217"/>
    </location>
</feature>
<feature type="compositionally biased region" description="Low complexity" evidence="1">
    <location>
        <begin position="156"/>
        <end position="166"/>
    </location>
</feature>
<evidence type="ECO:0000256" key="1">
    <source>
        <dbReference type="SAM" id="MobiDB-lite"/>
    </source>
</evidence>
<dbReference type="EMBL" id="HBIP01015161">
    <property type="protein sequence ID" value="CAE0493747.1"/>
    <property type="molecule type" value="Transcribed_RNA"/>
</dbReference>
<organism evidence="2">
    <name type="scientific">Dunaliella tertiolecta</name>
    <name type="common">Green alga</name>
    <dbReference type="NCBI Taxonomy" id="3047"/>
    <lineage>
        <taxon>Eukaryota</taxon>
        <taxon>Viridiplantae</taxon>
        <taxon>Chlorophyta</taxon>
        <taxon>core chlorophytes</taxon>
        <taxon>Chlorophyceae</taxon>
        <taxon>CS clade</taxon>
        <taxon>Chlamydomonadales</taxon>
        <taxon>Dunaliellaceae</taxon>
        <taxon>Dunaliella</taxon>
    </lineage>
</organism>
<dbReference type="AlphaFoldDB" id="A0A7S3VM71"/>
<dbReference type="PROSITE" id="PS51257">
    <property type="entry name" value="PROKAR_LIPOPROTEIN"/>
    <property type="match status" value="1"/>
</dbReference>
<sequence length="217" mass="23007">MRPASEKLDDRPITFLPPSLCSFSSCRCMACDRPLEKLDDRPGPYIPTAQMPLKLPPGLNQGGLNARVPGSTAPSLSGEPSLQKAPGAKKAGPVDPDKRGPQHWYSETSESGRAAENLPRHDVGPRLPPGGWRGNSSSPVLPQMVPSPKSSLPEITQPQKRSSSPPRASPPPQTATTITTPGAAPPQVQRQRSDPEPDVPGPPADHAQIQANMLPSL</sequence>
<accession>A0A7S3VM71</accession>
<proteinExistence type="predicted"/>
<name>A0A7S3VM71_DUNTE</name>
<feature type="compositionally biased region" description="Low complexity" evidence="1">
    <location>
        <begin position="174"/>
        <end position="186"/>
    </location>
</feature>
<reference evidence="2" key="1">
    <citation type="submission" date="2021-01" db="EMBL/GenBank/DDBJ databases">
        <authorList>
            <person name="Corre E."/>
            <person name="Pelletier E."/>
            <person name="Niang G."/>
            <person name="Scheremetjew M."/>
            <person name="Finn R."/>
            <person name="Kale V."/>
            <person name="Holt S."/>
            <person name="Cochrane G."/>
            <person name="Meng A."/>
            <person name="Brown T."/>
            <person name="Cohen L."/>
        </authorList>
    </citation>
    <scope>NUCLEOTIDE SEQUENCE</scope>
    <source>
        <strain evidence="2">CCMP1320</strain>
    </source>
</reference>
<evidence type="ECO:0000313" key="2">
    <source>
        <dbReference type="EMBL" id="CAE0493747.1"/>
    </source>
</evidence>